<dbReference type="EMBL" id="NHTK01001329">
    <property type="protein sequence ID" value="PPR00153.1"/>
    <property type="molecule type" value="Genomic_DNA"/>
</dbReference>
<name>A0A409YAY2_9AGAR</name>
<reference evidence="1 2" key="1">
    <citation type="journal article" date="2018" name="Evol. Lett.">
        <title>Horizontal gene cluster transfer increased hallucinogenic mushroom diversity.</title>
        <authorList>
            <person name="Reynolds H.T."/>
            <person name="Vijayakumar V."/>
            <person name="Gluck-Thaler E."/>
            <person name="Korotkin H.B."/>
            <person name="Matheny P.B."/>
            <person name="Slot J.C."/>
        </authorList>
    </citation>
    <scope>NUCLEOTIDE SEQUENCE [LARGE SCALE GENOMIC DNA]</scope>
    <source>
        <strain evidence="1 2">2629</strain>
    </source>
</reference>
<dbReference type="AlphaFoldDB" id="A0A409YAY2"/>
<evidence type="ECO:0000313" key="1">
    <source>
        <dbReference type="EMBL" id="PPR00153.1"/>
    </source>
</evidence>
<accession>A0A409YAY2</accession>
<comment type="caution">
    <text evidence="1">The sequence shown here is derived from an EMBL/GenBank/DDBJ whole genome shotgun (WGS) entry which is preliminary data.</text>
</comment>
<organism evidence="1 2">
    <name type="scientific">Panaeolus cyanescens</name>
    <dbReference type="NCBI Taxonomy" id="181874"/>
    <lineage>
        <taxon>Eukaryota</taxon>
        <taxon>Fungi</taxon>
        <taxon>Dikarya</taxon>
        <taxon>Basidiomycota</taxon>
        <taxon>Agaricomycotina</taxon>
        <taxon>Agaricomycetes</taxon>
        <taxon>Agaricomycetidae</taxon>
        <taxon>Agaricales</taxon>
        <taxon>Agaricineae</taxon>
        <taxon>Galeropsidaceae</taxon>
        <taxon>Panaeolus</taxon>
    </lineage>
</organism>
<dbReference type="OrthoDB" id="3270336at2759"/>
<protein>
    <submittedName>
        <fullName evidence="1">Uncharacterized protein</fullName>
    </submittedName>
</protein>
<evidence type="ECO:0000313" key="2">
    <source>
        <dbReference type="Proteomes" id="UP000284842"/>
    </source>
</evidence>
<proteinExistence type="predicted"/>
<dbReference type="InParanoid" id="A0A409YAY2"/>
<gene>
    <name evidence="1" type="ORF">CVT24_005054</name>
</gene>
<keyword evidence="2" id="KW-1185">Reference proteome</keyword>
<sequence length="340" mass="38734">MEMRTQNRFLKFVGIPLTRVDRVLFEKTTIQHAVDFMERLGSGGAIESSEHDARPEHRESLVGNKRLAMIRKLRDTDTGNVYYMFDGEDEGTCRWRLAVRTATHALLVCRLPEDMSITEVATYLVEHGIAMQTLQKSTTLKRVTSQPRSKRLLPYRTKDHIFTDNDYLTYVTGVENALAEKRLARAALMRGGFVWRIAKTMVSTDWVIDGPCGLSDNGEEMQVVKDEKTGEVYVDDGLSQLEEDLLCGLMECFTGNGQQTSRRSYYPLPKTFTGSGMDYGRWTVILEEVFKMVKEASMTGQRKPKTMGEWRDGTRGAGEFRRALARVEEIAKTFIDTHTK</sequence>
<dbReference type="Proteomes" id="UP000284842">
    <property type="component" value="Unassembled WGS sequence"/>
</dbReference>